<dbReference type="InParanoid" id="L7K053"/>
<dbReference type="OrthoDB" id="2190013at2759"/>
<evidence type="ECO:0000313" key="2">
    <source>
        <dbReference type="Proteomes" id="UP000011185"/>
    </source>
</evidence>
<dbReference type="Proteomes" id="UP000011185">
    <property type="component" value="Unassembled WGS sequence"/>
</dbReference>
<sequence>MAKYLTTKISDPMSPDTCNSPKQVEIQCTQCNNPAFLKTMRVDTPGQCAQILSTYTCPTCNIQDNAILPYEDKNSRGGIKITCKFTNKDDLKRYVCVFQNTILQFKKDDFIYEYSSSMDVTTVAEIVLRNAIDEIAQMWNIKKKTFGSVFDLRQELSNSSASLSHSGSVTSLESIQDVDNAKYAIEMLQDMVSNSGFVMELCDPSGFSRVAPVNKMLGECTLDDLNTFNDEKVKHEWINRE</sequence>
<protein>
    <submittedName>
        <fullName evidence="1">C4-type Zn-finger protein</fullName>
    </submittedName>
</protein>
<dbReference type="HOGENOM" id="CLU_103055_0_0_1"/>
<proteinExistence type="predicted"/>
<dbReference type="OMA" id="TCNIQDN"/>
<dbReference type="InterPro" id="IPR042451">
    <property type="entry name" value="ZPR1_A/B_dom"/>
</dbReference>
<gene>
    <name evidence="1" type="ORF">THOM_0412</name>
</gene>
<reference evidence="1 2" key="1">
    <citation type="journal article" date="2012" name="PLoS Pathog.">
        <title>The genome of the obligate intracellular parasite Trachipleistophora hominis: new insights into microsporidian genome dynamics and reductive evolution.</title>
        <authorList>
            <person name="Heinz E."/>
            <person name="Williams T.A."/>
            <person name="Nakjang S."/>
            <person name="Noel C.J."/>
            <person name="Swan D.C."/>
            <person name="Goldberg A.V."/>
            <person name="Harris S.R."/>
            <person name="Weinmaier T."/>
            <person name="Markert S."/>
            <person name="Becher D."/>
            <person name="Bernhardt J."/>
            <person name="Dagan T."/>
            <person name="Hacker C."/>
            <person name="Lucocq J.M."/>
            <person name="Schweder T."/>
            <person name="Rattei T."/>
            <person name="Hall N."/>
            <person name="Hirt R.P."/>
            <person name="Embley T.M."/>
        </authorList>
    </citation>
    <scope>NUCLEOTIDE SEQUENCE [LARGE SCALE GENOMIC DNA]</scope>
</reference>
<dbReference type="STRING" id="72359.L7K053"/>
<dbReference type="AlphaFoldDB" id="L7K053"/>
<name>L7K053_TRAHO</name>
<dbReference type="Gene3D" id="2.60.120.1040">
    <property type="entry name" value="ZPR1, A/B domain"/>
    <property type="match status" value="1"/>
</dbReference>
<accession>L7K053</accession>
<dbReference type="VEuPathDB" id="MicrosporidiaDB:THOM_0412"/>
<dbReference type="EMBL" id="JH993832">
    <property type="protein sequence ID" value="ELQ76691.1"/>
    <property type="molecule type" value="Genomic_DNA"/>
</dbReference>
<keyword evidence="2" id="KW-1185">Reference proteome</keyword>
<organism evidence="1 2">
    <name type="scientific">Trachipleistophora hominis</name>
    <name type="common">Microsporidian parasite</name>
    <dbReference type="NCBI Taxonomy" id="72359"/>
    <lineage>
        <taxon>Eukaryota</taxon>
        <taxon>Fungi</taxon>
        <taxon>Fungi incertae sedis</taxon>
        <taxon>Microsporidia</taxon>
        <taxon>Pleistophoridae</taxon>
        <taxon>Trachipleistophora</taxon>
    </lineage>
</organism>
<evidence type="ECO:0000313" key="1">
    <source>
        <dbReference type="EMBL" id="ELQ76691.1"/>
    </source>
</evidence>